<evidence type="ECO:0000313" key="1">
    <source>
        <dbReference type="EMBL" id="AGC02353.1"/>
    </source>
</evidence>
<proteinExistence type="predicted"/>
<dbReference type="OrthoDB" id="37319at10239"/>
<dbReference type="EMBL" id="JX962719">
    <property type="protein sequence ID" value="AGC02353.1"/>
    <property type="molecule type" value="Genomic_DNA"/>
</dbReference>
<protein>
    <submittedName>
        <fullName evidence="1">Uncharacterized protein</fullName>
    </submittedName>
</protein>
<dbReference type="RefSeq" id="YP_007354789.1">
    <property type="nucleotide sequence ID" value="NC_020104.1"/>
</dbReference>
<organism evidence="1 2">
    <name type="scientific">Acanthamoeba polyphaga moumouvirus</name>
    <dbReference type="NCBI Taxonomy" id="1269028"/>
    <lineage>
        <taxon>Viruses</taxon>
        <taxon>Varidnaviria</taxon>
        <taxon>Bamfordvirae</taxon>
        <taxon>Nucleocytoviricota</taxon>
        <taxon>Megaviricetes</taxon>
        <taxon>Imitervirales</taxon>
        <taxon>Mimiviridae</taxon>
        <taxon>Megamimivirinae</taxon>
        <taxon>Moumouvirus</taxon>
    </lineage>
</organism>
<dbReference type="KEGG" id="vg:14446091"/>
<dbReference type="Proteomes" id="UP000201640">
    <property type="component" value="Segment"/>
</dbReference>
<reference evidence="1 2" key="1">
    <citation type="journal article" date="2012" name="Genome Biol. Evol.">
        <title>Related Giant Viruses in Distant Locations and Different Habitats: Acanthamoeba polyphaga moumouvirus Represents a Third Lineage of the Mimiviridae That Is Close to the Megavirus Lineage.</title>
        <authorList>
            <person name="Yoosuf N."/>
            <person name="Yutin N."/>
            <person name="Colson P."/>
            <person name="Shabalina S.A."/>
            <person name="Pagnier I."/>
            <person name="Robert C."/>
            <person name="Azza S."/>
            <person name="Klose T."/>
            <person name="Wong J."/>
            <person name="Rossmann M.G."/>
            <person name="La Scola B."/>
            <person name="Raoult D."/>
            <person name="Koonin E.V."/>
        </authorList>
    </citation>
    <scope>NUCLEOTIDE SEQUENCE [LARGE SCALE GENOMIC DNA]</scope>
    <source>
        <strain evidence="1 2">M10A</strain>
    </source>
</reference>
<sequence length="129" mass="14986">MKKTNTRFHTPGRHYTFSPIKGHQPVMCMKNINGTFNFSSEPIAGIAVLKIPSFTKVITPEKPDIEGHITAKHYQIESLQKFDGNEIDEDEYICIYGKTPFDVMLYKRGFKINSTDYEDIYLYKEKLIE</sequence>
<accession>L7RE08</accession>
<name>L7RE08_9VIRU</name>
<evidence type="ECO:0000313" key="2">
    <source>
        <dbReference type="Proteomes" id="UP000201640"/>
    </source>
</evidence>
<gene>
    <name evidence="1" type="ORF">Moumou_00836</name>
</gene>
<dbReference type="GeneID" id="14446091"/>
<keyword evidence="2" id="KW-1185">Reference proteome</keyword>